<feature type="coiled-coil region" evidence="1">
    <location>
        <begin position="69"/>
        <end position="96"/>
    </location>
</feature>
<dbReference type="Proteomes" id="UP000267096">
    <property type="component" value="Unassembled WGS sequence"/>
</dbReference>
<feature type="compositionally biased region" description="Low complexity" evidence="2">
    <location>
        <begin position="349"/>
        <end position="359"/>
    </location>
</feature>
<evidence type="ECO:0000256" key="1">
    <source>
        <dbReference type="SAM" id="Coils"/>
    </source>
</evidence>
<feature type="region of interest" description="Disordered" evidence="2">
    <location>
        <begin position="349"/>
        <end position="407"/>
    </location>
</feature>
<dbReference type="OrthoDB" id="10685373at2759"/>
<reference evidence="3 4" key="2">
    <citation type="submission" date="2018-11" db="EMBL/GenBank/DDBJ databases">
        <authorList>
            <consortium name="Pathogen Informatics"/>
        </authorList>
    </citation>
    <scope>NUCLEOTIDE SEQUENCE [LARGE SCALE GENOMIC DNA]</scope>
</reference>
<gene>
    <name evidence="3" type="ORF">ASIM_LOCUS15769</name>
</gene>
<feature type="compositionally biased region" description="Polar residues" evidence="2">
    <location>
        <begin position="376"/>
        <end position="386"/>
    </location>
</feature>
<feature type="compositionally biased region" description="Basic and acidic residues" evidence="2">
    <location>
        <begin position="218"/>
        <end position="231"/>
    </location>
</feature>
<evidence type="ECO:0000256" key="2">
    <source>
        <dbReference type="SAM" id="MobiDB-lite"/>
    </source>
</evidence>
<evidence type="ECO:0000313" key="4">
    <source>
        <dbReference type="Proteomes" id="UP000267096"/>
    </source>
</evidence>
<feature type="compositionally biased region" description="Basic and acidic residues" evidence="2">
    <location>
        <begin position="361"/>
        <end position="373"/>
    </location>
</feature>
<evidence type="ECO:0000313" key="3">
    <source>
        <dbReference type="EMBL" id="VDK55989.1"/>
    </source>
</evidence>
<accession>A0A0M3K5X1</accession>
<reference evidence="5" key="1">
    <citation type="submission" date="2017-02" db="UniProtKB">
        <authorList>
            <consortium name="WormBaseParasite"/>
        </authorList>
    </citation>
    <scope>IDENTIFICATION</scope>
</reference>
<feature type="region of interest" description="Disordered" evidence="2">
    <location>
        <begin position="218"/>
        <end position="240"/>
    </location>
</feature>
<dbReference type="EMBL" id="UYRR01032546">
    <property type="protein sequence ID" value="VDK55989.1"/>
    <property type="molecule type" value="Genomic_DNA"/>
</dbReference>
<sequence>MYSYLIVRKNNDAKYALQKRKKADIEKKDVNMKTHVEPSIRINVDPIPLDAEDAEEMNSDDGSIETSSEMEWQKRLQKVEEELQQANDNKFNNESSMSGQISVVNSALTANPLKESKNQNQSHSLHVNDETPQKIERIELVGHPLEHVEKPKAECRKRKINKTDNKQSQMNVNKVNKQRWAIKSGIKHPSKGIDTKSLKTAREAAPCQLVSSLNKNLTKDQAKKSSDKHSSQFENVVPLEQLPQTETLRVQTTNCTNSGITLHHLSEHQQHPINESKRSLRTDKTLDSIESEDDFTRSTSNLETSESASYSQIFNTVITDDPMQTNEINNEIPNSSSIILPKSSSEKIATIQSKSSSQRKVSKELGIRVKSAEDGATTSEENSITRVSCKKIADENTSSSNDYHNQT</sequence>
<protein>
    <submittedName>
        <fullName evidence="5">Shugoshin_C domain-containing protein</fullName>
    </submittedName>
</protein>
<feature type="compositionally biased region" description="Basic and acidic residues" evidence="2">
    <location>
        <begin position="265"/>
        <end position="287"/>
    </location>
</feature>
<keyword evidence="4" id="KW-1185">Reference proteome</keyword>
<feature type="compositionally biased region" description="Polar residues" evidence="2">
    <location>
        <begin position="297"/>
        <end position="307"/>
    </location>
</feature>
<feature type="compositionally biased region" description="Polar residues" evidence="2">
    <location>
        <begin position="395"/>
        <end position="407"/>
    </location>
</feature>
<keyword evidence="1" id="KW-0175">Coiled coil</keyword>
<proteinExistence type="predicted"/>
<dbReference type="WBParaSite" id="ASIM_0001636201-mRNA-1">
    <property type="protein sequence ID" value="ASIM_0001636201-mRNA-1"/>
    <property type="gene ID" value="ASIM_0001636201"/>
</dbReference>
<dbReference type="AlphaFoldDB" id="A0A0M3K5X1"/>
<feature type="region of interest" description="Disordered" evidence="2">
    <location>
        <begin position="265"/>
        <end position="307"/>
    </location>
</feature>
<name>A0A0M3K5X1_ANISI</name>
<organism evidence="5">
    <name type="scientific">Anisakis simplex</name>
    <name type="common">Herring worm</name>
    <dbReference type="NCBI Taxonomy" id="6269"/>
    <lineage>
        <taxon>Eukaryota</taxon>
        <taxon>Metazoa</taxon>
        <taxon>Ecdysozoa</taxon>
        <taxon>Nematoda</taxon>
        <taxon>Chromadorea</taxon>
        <taxon>Rhabditida</taxon>
        <taxon>Spirurina</taxon>
        <taxon>Ascaridomorpha</taxon>
        <taxon>Ascaridoidea</taxon>
        <taxon>Anisakidae</taxon>
        <taxon>Anisakis</taxon>
        <taxon>Anisakis simplex complex</taxon>
    </lineage>
</organism>
<evidence type="ECO:0000313" key="5">
    <source>
        <dbReference type="WBParaSite" id="ASIM_0001636201-mRNA-1"/>
    </source>
</evidence>